<accession>A0ABR2M3T2</accession>
<protein>
    <submittedName>
        <fullName evidence="2">Uncharacterized protein</fullName>
    </submittedName>
</protein>
<organism evidence="2 3">
    <name type="scientific">Platanthera guangdongensis</name>
    <dbReference type="NCBI Taxonomy" id="2320717"/>
    <lineage>
        <taxon>Eukaryota</taxon>
        <taxon>Viridiplantae</taxon>
        <taxon>Streptophyta</taxon>
        <taxon>Embryophyta</taxon>
        <taxon>Tracheophyta</taxon>
        <taxon>Spermatophyta</taxon>
        <taxon>Magnoliopsida</taxon>
        <taxon>Liliopsida</taxon>
        <taxon>Asparagales</taxon>
        <taxon>Orchidaceae</taxon>
        <taxon>Orchidoideae</taxon>
        <taxon>Orchideae</taxon>
        <taxon>Orchidinae</taxon>
        <taxon>Platanthera</taxon>
    </lineage>
</organism>
<evidence type="ECO:0000313" key="2">
    <source>
        <dbReference type="EMBL" id="KAK8958695.1"/>
    </source>
</evidence>
<gene>
    <name evidence="2" type="ORF">KSP40_PGU015234</name>
</gene>
<keyword evidence="3" id="KW-1185">Reference proteome</keyword>
<comment type="caution">
    <text evidence="2">The sequence shown here is derived from an EMBL/GenBank/DDBJ whole genome shotgun (WGS) entry which is preliminary data.</text>
</comment>
<sequence>MTFGDRRDENPTRDKGKANLGKEFPDDENFSADSTSHVYFQCSSLPIDFATIVSISFSSFQ</sequence>
<proteinExistence type="predicted"/>
<evidence type="ECO:0000313" key="3">
    <source>
        <dbReference type="Proteomes" id="UP001412067"/>
    </source>
</evidence>
<evidence type="ECO:0000256" key="1">
    <source>
        <dbReference type="SAM" id="MobiDB-lite"/>
    </source>
</evidence>
<name>A0ABR2M3T2_9ASPA</name>
<feature type="compositionally biased region" description="Basic and acidic residues" evidence="1">
    <location>
        <begin position="1"/>
        <end position="17"/>
    </location>
</feature>
<feature type="region of interest" description="Disordered" evidence="1">
    <location>
        <begin position="1"/>
        <end position="26"/>
    </location>
</feature>
<reference evidence="2 3" key="1">
    <citation type="journal article" date="2022" name="Nat. Plants">
        <title>Genomes of leafy and leafless Platanthera orchids illuminate the evolution of mycoheterotrophy.</title>
        <authorList>
            <person name="Li M.H."/>
            <person name="Liu K.W."/>
            <person name="Li Z."/>
            <person name="Lu H.C."/>
            <person name="Ye Q.L."/>
            <person name="Zhang D."/>
            <person name="Wang J.Y."/>
            <person name="Li Y.F."/>
            <person name="Zhong Z.M."/>
            <person name="Liu X."/>
            <person name="Yu X."/>
            <person name="Liu D.K."/>
            <person name="Tu X.D."/>
            <person name="Liu B."/>
            <person name="Hao Y."/>
            <person name="Liao X.Y."/>
            <person name="Jiang Y.T."/>
            <person name="Sun W.H."/>
            <person name="Chen J."/>
            <person name="Chen Y.Q."/>
            <person name="Ai Y."/>
            <person name="Zhai J.W."/>
            <person name="Wu S.S."/>
            <person name="Zhou Z."/>
            <person name="Hsiao Y.Y."/>
            <person name="Wu W.L."/>
            <person name="Chen Y.Y."/>
            <person name="Lin Y.F."/>
            <person name="Hsu J.L."/>
            <person name="Li C.Y."/>
            <person name="Wang Z.W."/>
            <person name="Zhao X."/>
            <person name="Zhong W.Y."/>
            <person name="Ma X.K."/>
            <person name="Ma L."/>
            <person name="Huang J."/>
            <person name="Chen G.Z."/>
            <person name="Huang M.Z."/>
            <person name="Huang L."/>
            <person name="Peng D.H."/>
            <person name="Luo Y.B."/>
            <person name="Zou S.Q."/>
            <person name="Chen S.P."/>
            <person name="Lan S."/>
            <person name="Tsai W.C."/>
            <person name="Van de Peer Y."/>
            <person name="Liu Z.J."/>
        </authorList>
    </citation>
    <scope>NUCLEOTIDE SEQUENCE [LARGE SCALE GENOMIC DNA]</scope>
    <source>
        <strain evidence="2">Lor288</strain>
    </source>
</reference>
<dbReference type="Proteomes" id="UP001412067">
    <property type="component" value="Unassembled WGS sequence"/>
</dbReference>
<dbReference type="EMBL" id="JBBWWR010000012">
    <property type="protein sequence ID" value="KAK8958695.1"/>
    <property type="molecule type" value="Genomic_DNA"/>
</dbReference>